<keyword evidence="2" id="KW-0067">ATP-binding</keyword>
<dbReference type="Gene3D" id="3.40.50.300">
    <property type="entry name" value="P-loop containing nucleotide triphosphate hydrolases"/>
    <property type="match status" value="2"/>
</dbReference>
<dbReference type="InterPro" id="IPR015854">
    <property type="entry name" value="ABC_transpr_LolD-like"/>
</dbReference>
<name>A0ABY6CMC5_9BACT</name>
<evidence type="ECO:0000313" key="4">
    <source>
        <dbReference type="Proteomes" id="UP001065174"/>
    </source>
</evidence>
<evidence type="ECO:0000256" key="1">
    <source>
        <dbReference type="ARBA" id="ARBA00022741"/>
    </source>
</evidence>
<keyword evidence="4" id="KW-1185">Reference proteome</keyword>
<evidence type="ECO:0000313" key="3">
    <source>
        <dbReference type="EMBL" id="UXP31668.1"/>
    </source>
</evidence>
<dbReference type="InterPro" id="IPR027417">
    <property type="entry name" value="P-loop_NTPase"/>
</dbReference>
<dbReference type="EMBL" id="CP106679">
    <property type="protein sequence ID" value="UXP31668.1"/>
    <property type="molecule type" value="Genomic_DNA"/>
</dbReference>
<protein>
    <recommendedName>
        <fullName evidence="5">AAA domain-containing protein</fullName>
    </recommendedName>
</protein>
<evidence type="ECO:0000256" key="2">
    <source>
        <dbReference type="ARBA" id="ARBA00022840"/>
    </source>
</evidence>
<dbReference type="InterPro" id="IPR017871">
    <property type="entry name" value="ABC_transporter-like_CS"/>
</dbReference>
<dbReference type="PANTHER" id="PTHR24220">
    <property type="entry name" value="IMPORT ATP-BINDING PROTEIN"/>
    <property type="match status" value="1"/>
</dbReference>
<proteinExistence type="predicted"/>
<dbReference type="SUPFAM" id="SSF52540">
    <property type="entry name" value="P-loop containing nucleoside triphosphate hydrolases"/>
    <property type="match status" value="1"/>
</dbReference>
<organism evidence="3 4">
    <name type="scientific">Reichenbachiella agarivorans</name>
    <dbReference type="NCBI Taxonomy" id="2979464"/>
    <lineage>
        <taxon>Bacteria</taxon>
        <taxon>Pseudomonadati</taxon>
        <taxon>Bacteroidota</taxon>
        <taxon>Cytophagia</taxon>
        <taxon>Cytophagales</taxon>
        <taxon>Reichenbachiellaceae</taxon>
        <taxon>Reichenbachiella</taxon>
    </lineage>
</organism>
<dbReference type="Proteomes" id="UP001065174">
    <property type="component" value="Chromosome"/>
</dbReference>
<keyword evidence="1" id="KW-0547">Nucleotide-binding</keyword>
<reference evidence="3" key="1">
    <citation type="submission" date="2022-09" db="EMBL/GenBank/DDBJ databases">
        <title>Comparative genomics and taxonomic characterization of three novel marine species of genus Reichenbachiella exhibiting antioxidant and polysaccharide degradation activities.</title>
        <authorList>
            <person name="Muhammad N."/>
            <person name="Lee Y.-J."/>
            <person name="Ko J."/>
            <person name="Kim S.-G."/>
        </authorList>
    </citation>
    <scope>NUCLEOTIDE SEQUENCE</scope>
    <source>
        <strain evidence="3">BKB1-1</strain>
    </source>
</reference>
<sequence>MNLTIENCNNFDSASIKIEEGKLNIKLAPNGTGKSTISRAIILGANGDSLDELTPFKYREHNTEELMPRMAGLENITNVMCFNEDYVTQFVFQQDELLSNSFDILIRNDEFKQLEEEIESLVSDVKSTFTNNPDLDDLINCLQELGKAFKLTSTGISKSSIGLKAFSSGNKIKNIPAGLESYQPFIQSDKSVEWVDWQTKGNAFNELSDSCPYCTSETSEKRERIQQVSQEYDKNTIKHLVSIIEVINKLGHFLSAEAKDKLTIITSLKESIEQEHIDYLISIKKQIDNLIDKLELLKSLSGFDFNEEEIEPEKLSTLKLSLAFYTHLDSSDTQTAIEPINQSINEIIKRAGELKGKVIRQKRQINLLIRKHQSEINDFLSSAGYRYEVRITGEREQSRLKLYHKDFNNHLEGGTQHLSFGEKNAFAIVLFMYECLAKKPDLIILDDPISSFDKNKKFAILEMLFRRESNSCLKSKTVLMLTHDVEPIIDTIKSLSQKFQGITRASFLHLRNGTITEKAIQKSHIKTFASICEAVLETNRSDLIKLIYLRRYFEILDESGDTYQVLSNLFHKRTTPIDYRLPKGEDDLHPQMEEKNFNDGCNIIEQKIPGFKYDSLIRTIDDENELLKLYQNTSNGYEKLQIFRFFGLNLHNSVLQKFINETYHIENEFIAQLNPLEFDTIPEYVLKECDNMLVEQVE</sequence>
<dbReference type="PROSITE" id="PS00211">
    <property type="entry name" value="ABC_TRANSPORTER_1"/>
    <property type="match status" value="1"/>
</dbReference>
<evidence type="ECO:0008006" key="5">
    <source>
        <dbReference type="Google" id="ProtNLM"/>
    </source>
</evidence>
<accession>A0ABY6CMC5</accession>
<dbReference type="RefSeq" id="WP_262309107.1">
    <property type="nucleotide sequence ID" value="NZ_CP106679.1"/>
</dbReference>
<gene>
    <name evidence="3" type="ORF">N6H18_15065</name>
</gene>